<dbReference type="PANTHER" id="PTHR43270:SF4">
    <property type="entry name" value="CARNOSINE DIPEPTIDASE 2, ISOFORM A"/>
    <property type="match status" value="1"/>
</dbReference>
<protein>
    <submittedName>
        <fullName evidence="5">Cytosolic non-specific dipeptidase-like</fullName>
    </submittedName>
</protein>
<evidence type="ECO:0000256" key="2">
    <source>
        <dbReference type="ARBA" id="ARBA00022723"/>
    </source>
</evidence>
<keyword evidence="2" id="KW-0479">Metal-binding</keyword>
<dbReference type="Pfam" id="PF01546">
    <property type="entry name" value="Peptidase_M20"/>
    <property type="match status" value="1"/>
</dbReference>
<dbReference type="Gene3D" id="3.40.630.10">
    <property type="entry name" value="Zn peptidases"/>
    <property type="match status" value="1"/>
</dbReference>
<keyword evidence="3" id="KW-0378">Hydrolase</keyword>
<dbReference type="InterPro" id="IPR051458">
    <property type="entry name" value="Cyt/Met_Dipeptidase"/>
</dbReference>
<dbReference type="SUPFAM" id="SSF53187">
    <property type="entry name" value="Zn-dependent exopeptidases"/>
    <property type="match status" value="1"/>
</dbReference>
<evidence type="ECO:0000256" key="1">
    <source>
        <dbReference type="ARBA" id="ARBA00022670"/>
    </source>
</evidence>
<feature type="non-terminal residue" evidence="5">
    <location>
        <position position="216"/>
    </location>
</feature>
<sequence length="216" mass="24339">MFRYKHPYRTYIVCEYLSGTVCTYTPPIPRQHAVNYTRFSNSTLSSRPSLVSKMAAEFLPKFFSYIDEHQDLYVERLKDAVAIQSVSAWPEKRPEIKKMVESVAKQLETLGGTVELVDIGMQKLPDGTEIPLPPILLGQLGNDPKKKTICIYGHLDVQPAAKSDGWDTEPFVLTEVDGKLYGRGSTDDKGPVLAWLHVIEAYQKLGRDIPVNCKVH</sequence>
<evidence type="ECO:0000256" key="3">
    <source>
        <dbReference type="ARBA" id="ARBA00022801"/>
    </source>
</evidence>
<dbReference type="GeneID" id="100378098"/>
<dbReference type="RefSeq" id="XP_002742190.2">
    <property type="nucleotide sequence ID" value="XM_002742144.2"/>
</dbReference>
<evidence type="ECO:0000313" key="5">
    <source>
        <dbReference type="RefSeq" id="XP_002742190.2"/>
    </source>
</evidence>
<organism evidence="4 5">
    <name type="scientific">Saccoglossus kowalevskii</name>
    <name type="common">Acorn worm</name>
    <dbReference type="NCBI Taxonomy" id="10224"/>
    <lineage>
        <taxon>Eukaryota</taxon>
        <taxon>Metazoa</taxon>
        <taxon>Hemichordata</taxon>
        <taxon>Enteropneusta</taxon>
        <taxon>Harrimaniidae</taxon>
        <taxon>Saccoglossus</taxon>
    </lineage>
</organism>
<evidence type="ECO:0000313" key="4">
    <source>
        <dbReference type="Proteomes" id="UP000694865"/>
    </source>
</evidence>
<proteinExistence type="predicted"/>
<name>A0ABM0H1L6_SACKO</name>
<keyword evidence="4" id="KW-1185">Reference proteome</keyword>
<dbReference type="InterPro" id="IPR002933">
    <property type="entry name" value="Peptidase_M20"/>
</dbReference>
<reference evidence="5" key="1">
    <citation type="submission" date="2025-08" db="UniProtKB">
        <authorList>
            <consortium name="RefSeq"/>
        </authorList>
    </citation>
    <scope>IDENTIFICATION</scope>
    <source>
        <tissue evidence="5">Testes</tissue>
    </source>
</reference>
<keyword evidence="1" id="KW-0645">Protease</keyword>
<dbReference type="Proteomes" id="UP000694865">
    <property type="component" value="Unplaced"/>
</dbReference>
<gene>
    <name evidence="5" type="primary">LOC100378098</name>
</gene>
<accession>A0ABM0H1L6</accession>
<dbReference type="PANTHER" id="PTHR43270">
    <property type="entry name" value="BETA-ALA-HIS DIPEPTIDASE"/>
    <property type="match status" value="1"/>
</dbReference>